<dbReference type="InterPro" id="IPR000644">
    <property type="entry name" value="CBS_dom"/>
</dbReference>
<accession>A0A0M0KI83</accession>
<evidence type="ECO:0000313" key="4">
    <source>
        <dbReference type="EMBL" id="KOO38551.1"/>
    </source>
</evidence>
<keyword evidence="1 2" id="KW-0129">CBS domain</keyword>
<comment type="caution">
    <text evidence="4">The sequence shown here is derived from an EMBL/GenBank/DDBJ whole genome shotgun (WGS) entry which is preliminary data.</text>
</comment>
<evidence type="ECO:0000256" key="2">
    <source>
        <dbReference type="PROSITE-ProRule" id="PRU00703"/>
    </source>
</evidence>
<dbReference type="EMBL" id="LILD01000001">
    <property type="protein sequence ID" value="KOO38551.1"/>
    <property type="molecule type" value="Genomic_DNA"/>
</dbReference>
<name>A0A0M0KI83_ALKHA</name>
<dbReference type="CDD" id="cd09834">
    <property type="entry name" value="CBS_pair_bac"/>
    <property type="match status" value="1"/>
</dbReference>
<dbReference type="GeneID" id="87598217"/>
<dbReference type="Gene3D" id="3.10.580.10">
    <property type="entry name" value="CBS-domain"/>
    <property type="match status" value="1"/>
</dbReference>
<dbReference type="PANTHER" id="PTHR43080:SF26">
    <property type="entry name" value="REGULATORY PROTEIN"/>
    <property type="match status" value="1"/>
</dbReference>
<dbReference type="InterPro" id="IPR046342">
    <property type="entry name" value="CBS_dom_sf"/>
</dbReference>
<dbReference type="AlphaFoldDB" id="A0A0M0KI83"/>
<organism evidence="4">
    <name type="scientific">Halalkalibacterium halodurans</name>
    <name type="common">Bacillus halodurans</name>
    <dbReference type="NCBI Taxonomy" id="86665"/>
    <lineage>
        <taxon>Bacteria</taxon>
        <taxon>Bacillati</taxon>
        <taxon>Bacillota</taxon>
        <taxon>Bacilli</taxon>
        <taxon>Bacillales</taxon>
        <taxon>Bacillaceae</taxon>
        <taxon>Halalkalibacterium (ex Joshi et al. 2022)</taxon>
    </lineage>
</organism>
<dbReference type="SMART" id="SM00116">
    <property type="entry name" value="CBS"/>
    <property type="match status" value="1"/>
</dbReference>
<dbReference type="InterPro" id="IPR051257">
    <property type="entry name" value="Diverse_CBS-Domain"/>
</dbReference>
<reference evidence="4" key="1">
    <citation type="submission" date="2015-08" db="EMBL/GenBank/DDBJ databases">
        <title>Complete DNA Sequence of Pseudomonas syringae pv. actinidiae, the Causal Agent of Kiwifruit Canker Disease.</title>
        <authorList>
            <person name="Rikkerink E.H.A."/>
            <person name="Fineran P.C."/>
        </authorList>
    </citation>
    <scope>NUCLEOTIDE SEQUENCE</scope>
    <source>
        <strain evidence="4">DSM 13666</strain>
    </source>
</reference>
<evidence type="ECO:0000259" key="3">
    <source>
        <dbReference type="PROSITE" id="PS51371"/>
    </source>
</evidence>
<feature type="domain" description="CBS" evidence="3">
    <location>
        <begin position="7"/>
        <end position="66"/>
    </location>
</feature>
<sequence length="144" mass="16736">MKIAFFLLPKAEVVYMNEDATMRQVIERMEYHNYTAIPILDKDGKYVGTITEGDLLWKMKHTPNLTFENTESVSLKEIEQKMVNLPVHIDAEIDDLLSLAIAQNFVPVVDDQGIFIGIIRRRDIINYCKELLEKTNLHKKERLS</sequence>
<protein>
    <submittedName>
        <fullName evidence="4">Inosine-5-monophosphate dehydrogenase</fullName>
    </submittedName>
</protein>
<dbReference type="RefSeq" id="WP_053430826.1">
    <property type="nucleotide sequence ID" value="NZ_CP040441.1"/>
</dbReference>
<dbReference type="PATRIC" id="fig|136160.3.peg.1620"/>
<proteinExistence type="predicted"/>
<evidence type="ECO:0000256" key="1">
    <source>
        <dbReference type="ARBA" id="ARBA00023122"/>
    </source>
</evidence>
<accession>A0A4Y7WZ21</accession>
<dbReference type="PANTHER" id="PTHR43080">
    <property type="entry name" value="CBS DOMAIN-CONTAINING PROTEIN CBSX3, MITOCHONDRIAL"/>
    <property type="match status" value="1"/>
</dbReference>
<dbReference type="SUPFAM" id="SSF54631">
    <property type="entry name" value="CBS-domain pair"/>
    <property type="match status" value="1"/>
</dbReference>
<dbReference type="PROSITE" id="PS51371">
    <property type="entry name" value="CBS"/>
    <property type="match status" value="1"/>
</dbReference>
<dbReference type="Pfam" id="PF00571">
    <property type="entry name" value="CBS"/>
    <property type="match status" value="2"/>
</dbReference>
<gene>
    <name evidence="4" type="ORF">AMD02_06565</name>
</gene>